<dbReference type="Proteomes" id="UP000659223">
    <property type="component" value="Unassembled WGS sequence"/>
</dbReference>
<reference evidence="8" key="1">
    <citation type="journal article" date="2019" name="Int. J. Syst. Evol. Microbiol.">
        <title>The Global Catalogue of Microorganisms (GCM) 10K type strain sequencing project: providing services to taxonomists for standard genome sequencing and annotation.</title>
        <authorList>
            <consortium name="The Broad Institute Genomics Platform"/>
            <consortium name="The Broad Institute Genome Sequencing Center for Infectious Disease"/>
            <person name="Wu L."/>
            <person name="Ma J."/>
        </authorList>
    </citation>
    <scope>NUCLEOTIDE SEQUENCE [LARGE SCALE GENOMIC DNA]</scope>
    <source>
        <strain evidence="8">JCM 4586</strain>
    </source>
</reference>
<dbReference type="InterPro" id="IPR036074">
    <property type="entry name" value="CbiD_sf"/>
</dbReference>
<protein>
    <recommendedName>
        <fullName evidence="5">Cobalt-precorrin-5B C(1)-methyltransferase</fullName>
        <ecNumber evidence="5">2.1.1.195</ecNumber>
    </recommendedName>
    <alternativeName>
        <fullName evidence="5">Cobalt-precorrin-6A synthase</fullName>
    </alternativeName>
</protein>
<organism evidence="7 8">
    <name type="scientific">Streptomyces hiroshimensis</name>
    <dbReference type="NCBI Taxonomy" id="66424"/>
    <lineage>
        <taxon>Bacteria</taxon>
        <taxon>Bacillati</taxon>
        <taxon>Actinomycetota</taxon>
        <taxon>Actinomycetes</taxon>
        <taxon>Kitasatosporales</taxon>
        <taxon>Streptomycetaceae</taxon>
        <taxon>Streptomyces</taxon>
    </lineage>
</organism>
<feature type="region of interest" description="Disordered" evidence="6">
    <location>
        <begin position="1"/>
        <end position="30"/>
    </location>
</feature>
<keyword evidence="2 5" id="KW-0489">Methyltransferase</keyword>
<feature type="compositionally biased region" description="Low complexity" evidence="6">
    <location>
        <begin position="1"/>
        <end position="29"/>
    </location>
</feature>
<dbReference type="HAMAP" id="MF_00787">
    <property type="entry name" value="CbiD"/>
    <property type="match status" value="1"/>
</dbReference>
<comment type="similarity">
    <text evidence="5">Belongs to the CbiD family.</text>
</comment>
<dbReference type="EMBL" id="BMUT01000001">
    <property type="protein sequence ID" value="GGX65459.1"/>
    <property type="molecule type" value="Genomic_DNA"/>
</dbReference>
<comment type="caution">
    <text evidence="7">The sequence shown here is derived from an EMBL/GenBank/DDBJ whole genome shotgun (WGS) entry which is preliminary data.</text>
</comment>
<accession>A0ABQ2Y584</accession>
<dbReference type="RefSeq" id="WP_190020122.1">
    <property type="nucleotide sequence ID" value="NZ_BMUT01000001.1"/>
</dbReference>
<proteinExistence type="inferred from homology"/>
<dbReference type="PIRSF" id="PIRSF026782">
    <property type="entry name" value="CbiD"/>
    <property type="match status" value="1"/>
</dbReference>
<keyword evidence="1 5" id="KW-0169">Cobalamin biosynthesis</keyword>
<dbReference type="PANTHER" id="PTHR35863:SF1">
    <property type="entry name" value="COBALT-PRECORRIN-5B C(1)-METHYLTRANSFERASE"/>
    <property type="match status" value="1"/>
</dbReference>
<evidence type="ECO:0000313" key="7">
    <source>
        <dbReference type="EMBL" id="GGX65459.1"/>
    </source>
</evidence>
<comment type="catalytic activity">
    <reaction evidence="5">
        <text>Co-precorrin-5B + S-adenosyl-L-methionine = Co-precorrin-6A + S-adenosyl-L-homocysteine</text>
        <dbReference type="Rhea" id="RHEA:26285"/>
        <dbReference type="ChEBI" id="CHEBI:57856"/>
        <dbReference type="ChEBI" id="CHEBI:59789"/>
        <dbReference type="ChEBI" id="CHEBI:60063"/>
        <dbReference type="ChEBI" id="CHEBI:60064"/>
        <dbReference type="EC" id="2.1.1.195"/>
    </reaction>
</comment>
<keyword evidence="8" id="KW-1185">Reference proteome</keyword>
<gene>
    <name evidence="5 7" type="primary">cbiD</name>
    <name evidence="7" type="ORF">GCM10010324_08090</name>
</gene>
<keyword evidence="3 5" id="KW-0808">Transferase</keyword>
<dbReference type="EC" id="2.1.1.195" evidence="5"/>
<dbReference type="NCBIfam" id="NF000849">
    <property type="entry name" value="PRK00075.1-1"/>
    <property type="match status" value="1"/>
</dbReference>
<dbReference type="Gene3D" id="3.30.2110.10">
    <property type="entry name" value="CbiD-like"/>
    <property type="match status" value="1"/>
</dbReference>
<dbReference type="Pfam" id="PF01888">
    <property type="entry name" value="CbiD"/>
    <property type="match status" value="1"/>
</dbReference>
<sequence>MTDVTEAAGTTTGATADTTTGKATGGRAAQLQHTGLRHGWTTGACATAATTAAYTALLAGEFPDPVTITLPKGQTPAFALAAEELREGGDGRSAMAGIVKDAGDDPDVTHGALIRATVRILPPGSGVVFRAGPGVGTVTRPGLPLDVGEPAINPVPRQMIRDHVAAVAARHGGTGDVEVEVSVDHGAEIARSTWNPRLGILGGISILGTTGIVVPYSCSAWIDSIRRGVDVARAAGRRHVAGCTGSTSEKVAVAVHGLPEDALLDMGDFAGAVLKYIRRHPVDRLTVAGGFAKLSKLAAGHLDLHSGRSQVNKEFLAELARRGGAGEELAAAVASANTGLETLRLCEAAGVPLGDLVAVAAREEALAVLRGAPVAVDVICIDRAGTIVGRAGPAGPGGAHDRG</sequence>
<dbReference type="NCBIfam" id="TIGR00312">
    <property type="entry name" value="cbiD"/>
    <property type="match status" value="1"/>
</dbReference>
<evidence type="ECO:0000313" key="8">
    <source>
        <dbReference type="Proteomes" id="UP000659223"/>
    </source>
</evidence>
<evidence type="ECO:0000256" key="4">
    <source>
        <dbReference type="ARBA" id="ARBA00022691"/>
    </source>
</evidence>
<name>A0ABQ2Y584_9ACTN</name>
<dbReference type="InterPro" id="IPR002748">
    <property type="entry name" value="CbiD"/>
</dbReference>
<dbReference type="SUPFAM" id="SSF111342">
    <property type="entry name" value="CbiD-like"/>
    <property type="match status" value="1"/>
</dbReference>
<evidence type="ECO:0000256" key="1">
    <source>
        <dbReference type="ARBA" id="ARBA00022573"/>
    </source>
</evidence>
<comment type="pathway">
    <text evidence="5">Cofactor biosynthesis; adenosylcobalamin biosynthesis; cob(II)yrinate a,c-diamide from sirohydrochlorin (anaerobic route): step 6/10.</text>
</comment>
<evidence type="ECO:0000256" key="5">
    <source>
        <dbReference type="HAMAP-Rule" id="MF_00787"/>
    </source>
</evidence>
<evidence type="ECO:0000256" key="3">
    <source>
        <dbReference type="ARBA" id="ARBA00022679"/>
    </source>
</evidence>
<evidence type="ECO:0000256" key="2">
    <source>
        <dbReference type="ARBA" id="ARBA00022603"/>
    </source>
</evidence>
<evidence type="ECO:0000256" key="6">
    <source>
        <dbReference type="SAM" id="MobiDB-lite"/>
    </source>
</evidence>
<comment type="function">
    <text evidence="5">Catalyzes the methylation of C-1 in cobalt-precorrin-5B to form cobalt-precorrin-6A.</text>
</comment>
<dbReference type="PANTHER" id="PTHR35863">
    <property type="entry name" value="COBALT-PRECORRIN-5B C(1)-METHYLTRANSFERASE"/>
    <property type="match status" value="1"/>
</dbReference>
<keyword evidence="4 5" id="KW-0949">S-adenosyl-L-methionine</keyword>